<evidence type="ECO:0000259" key="2">
    <source>
        <dbReference type="Pfam" id="PF02120"/>
    </source>
</evidence>
<dbReference type="AlphaFoldDB" id="A0A363CY70"/>
<evidence type="ECO:0000256" key="1">
    <source>
        <dbReference type="SAM" id="MobiDB-lite"/>
    </source>
</evidence>
<keyword evidence="4" id="KW-1185">Reference proteome</keyword>
<comment type="caution">
    <text evidence="3">The sequence shown here is derived from an EMBL/GenBank/DDBJ whole genome shotgun (WGS) entry which is preliminary data.</text>
</comment>
<accession>A0A363CY70</accession>
<feature type="compositionally biased region" description="Basic and acidic residues" evidence="1">
    <location>
        <begin position="621"/>
        <end position="636"/>
    </location>
</feature>
<protein>
    <recommendedName>
        <fullName evidence="2">Flagellar hook-length control protein-like C-terminal domain-containing protein</fullName>
    </recommendedName>
</protein>
<evidence type="ECO:0000313" key="3">
    <source>
        <dbReference type="EMBL" id="PUE64002.1"/>
    </source>
</evidence>
<reference evidence="3 4" key="1">
    <citation type="submission" date="2017-02" db="EMBL/GenBank/DDBJ databases">
        <title>Arcobacter caeni sp. nov, a new Arcobacter species isolated from reclaimed water.</title>
        <authorList>
            <person name="Figueras M.J."/>
            <person name="Perez-Cataluna A."/>
            <person name="Salas-Masso N."/>
        </authorList>
    </citation>
    <scope>NUCLEOTIDE SEQUENCE [LARGE SCALE GENOMIC DNA]</scope>
    <source>
        <strain evidence="3 4">RW17-10</strain>
    </source>
</reference>
<name>A0A363CY70_9BACT</name>
<sequence length="636" mass="71057">MPNIINNLLSSETTTNTNITSSTSEQTVKDKPSLFDSLLSNNTATKEENITAKATAITTPVKEVKIEEKLTAENLEINPEIKVDNLLLKNIEIEPEKVKTEKVEPEKTKTGKIEEQKPTSTTSLLDRLIIEAKKNVKDIIVPEEMKQNSDIPITTKENSLENNKDNFIIPKENIVTNNLGIKDIIDIVIPPEIKQDLDTPIIPKENIPKIIISEEIKQNLDTLIIPKKNSNSSNLEIKTKEQKVNSTDILLEQIVTKTQNGISTQEVVSSDIKVIAETDLNTDNLSNVKESSLLTLPITTTEVVEENGVKQESLVIKKEEKLSLMDQLISKNNEKLTFDTIDSTIPAPLKDVVAKDLISSIYLGSQKNKINSQVLFNRNEAVNLLKDGNSIQAVKTSAEILELGLEDMSIEQNVDIDVDKIEVKKSDIQALTRKNQIDNLFLDKNVKSEEVRNLITQSVEASSALLDNSLNLADDATITVNSPLSFNIQSKIIGAKQQMSIMMSDIAKQMYENYKPPMTAFRININPTELGSIAILMKNDRNNGLTISMNVTNNVTLNTLIENQNMLKNSLNKTFDEGTNFNLDFSSSNQNSSNQSSNANEGQGNNRRFEQQMDTQSVLQLKEENRDIEEKSIDYM</sequence>
<organism evidence="3 4">
    <name type="scientific">Arcobacter caeni</name>
    <dbReference type="NCBI Taxonomy" id="1912877"/>
    <lineage>
        <taxon>Bacteria</taxon>
        <taxon>Pseudomonadati</taxon>
        <taxon>Campylobacterota</taxon>
        <taxon>Epsilonproteobacteria</taxon>
        <taxon>Campylobacterales</taxon>
        <taxon>Arcobacteraceae</taxon>
        <taxon>Arcobacter</taxon>
    </lineage>
</organism>
<feature type="domain" description="Flagellar hook-length control protein-like C-terminal" evidence="2">
    <location>
        <begin position="508"/>
        <end position="587"/>
    </location>
</feature>
<dbReference type="Pfam" id="PF02120">
    <property type="entry name" value="Flg_hook"/>
    <property type="match status" value="1"/>
</dbReference>
<proteinExistence type="predicted"/>
<feature type="compositionally biased region" description="Low complexity" evidence="1">
    <location>
        <begin position="586"/>
        <end position="606"/>
    </location>
</feature>
<dbReference type="EMBL" id="MUXE01000011">
    <property type="protein sequence ID" value="PUE64002.1"/>
    <property type="molecule type" value="Genomic_DNA"/>
</dbReference>
<dbReference type="RefSeq" id="WP_108559536.1">
    <property type="nucleotide sequence ID" value="NZ_MUXE01000011.1"/>
</dbReference>
<dbReference type="InterPro" id="IPR021136">
    <property type="entry name" value="Flagellar_hook_control-like_C"/>
</dbReference>
<dbReference type="InterPro" id="IPR038610">
    <property type="entry name" value="FliK-like_C_sf"/>
</dbReference>
<evidence type="ECO:0000313" key="4">
    <source>
        <dbReference type="Proteomes" id="UP000251135"/>
    </source>
</evidence>
<dbReference type="Proteomes" id="UP000251135">
    <property type="component" value="Unassembled WGS sequence"/>
</dbReference>
<dbReference type="OrthoDB" id="5349375at2"/>
<dbReference type="Gene3D" id="3.30.750.140">
    <property type="match status" value="1"/>
</dbReference>
<gene>
    <name evidence="3" type="ORF">B0174_08150</name>
</gene>
<feature type="region of interest" description="Disordered" evidence="1">
    <location>
        <begin position="585"/>
        <end position="636"/>
    </location>
</feature>